<dbReference type="InterPro" id="IPR043128">
    <property type="entry name" value="Rev_trsase/Diguanyl_cyclase"/>
</dbReference>
<gene>
    <name evidence="5" type="ORF">ACFSJC_06225</name>
</gene>
<feature type="coiled-coil region" evidence="3">
    <location>
        <begin position="75"/>
        <end position="109"/>
    </location>
</feature>
<sequence>MSLDPLQHDSEDSRADDEVFSLYAQEEAVIRRAEGMIEQLDMVSDGVKTLADAYRIGYRETVRLVRISDRMQLELHQANRILSAQAEDLKQLNDALRKEIKRRERLEHELRRIASIDALTGVHTRRYVLELAEYEQRRLMRHGKGFVVFMMDLDHFKRINDQFGHAAGDQLLQDFGQLLRSSLRKSDIAGRFGGEEFLALLPETDLGTAEAVAERLCEQTRAFRSPWKETHLRMTVSIGLAEVGGEEPLERAISRADQALYEAKSAGRDRVVTYSPAPAR</sequence>
<dbReference type="SUPFAM" id="SSF55073">
    <property type="entry name" value="Nucleotide cyclase"/>
    <property type="match status" value="1"/>
</dbReference>
<evidence type="ECO:0000256" key="3">
    <source>
        <dbReference type="SAM" id="Coils"/>
    </source>
</evidence>
<name>A0ABW4Y5I6_9GAMM</name>
<dbReference type="PROSITE" id="PS50887">
    <property type="entry name" value="GGDEF"/>
    <property type="match status" value="1"/>
</dbReference>
<dbReference type="Proteomes" id="UP001597337">
    <property type="component" value="Unassembled WGS sequence"/>
</dbReference>
<evidence type="ECO:0000313" key="6">
    <source>
        <dbReference type="Proteomes" id="UP001597337"/>
    </source>
</evidence>
<dbReference type="NCBIfam" id="TIGR00254">
    <property type="entry name" value="GGDEF"/>
    <property type="match status" value="1"/>
</dbReference>
<keyword evidence="3" id="KW-0175">Coiled coil</keyword>
<keyword evidence="6" id="KW-1185">Reference proteome</keyword>
<dbReference type="EMBL" id="JBHUHX010000013">
    <property type="protein sequence ID" value="MFD2111432.1"/>
    <property type="molecule type" value="Genomic_DNA"/>
</dbReference>
<dbReference type="SMART" id="SM00267">
    <property type="entry name" value="GGDEF"/>
    <property type="match status" value="1"/>
</dbReference>
<comment type="catalytic activity">
    <reaction evidence="2">
        <text>2 GTP = 3',3'-c-di-GMP + 2 diphosphate</text>
        <dbReference type="Rhea" id="RHEA:24898"/>
        <dbReference type="ChEBI" id="CHEBI:33019"/>
        <dbReference type="ChEBI" id="CHEBI:37565"/>
        <dbReference type="ChEBI" id="CHEBI:58805"/>
        <dbReference type="EC" id="2.7.7.65"/>
    </reaction>
</comment>
<reference evidence="6" key="1">
    <citation type="journal article" date="2019" name="Int. J. Syst. Evol. Microbiol.">
        <title>The Global Catalogue of Microorganisms (GCM) 10K type strain sequencing project: providing services to taxonomists for standard genome sequencing and annotation.</title>
        <authorList>
            <consortium name="The Broad Institute Genomics Platform"/>
            <consortium name="The Broad Institute Genome Sequencing Center for Infectious Disease"/>
            <person name="Wu L."/>
            <person name="Ma J."/>
        </authorList>
    </citation>
    <scope>NUCLEOTIDE SEQUENCE [LARGE SCALE GENOMIC DNA]</scope>
    <source>
        <strain evidence="6">KACC 12597</strain>
    </source>
</reference>
<dbReference type="EC" id="2.7.7.65" evidence="1"/>
<accession>A0ABW4Y5I6</accession>
<evidence type="ECO:0000313" key="5">
    <source>
        <dbReference type="EMBL" id="MFD2111432.1"/>
    </source>
</evidence>
<dbReference type="Gene3D" id="3.30.70.270">
    <property type="match status" value="1"/>
</dbReference>
<dbReference type="PANTHER" id="PTHR45138">
    <property type="entry name" value="REGULATORY COMPONENTS OF SENSORY TRANSDUCTION SYSTEM"/>
    <property type="match status" value="1"/>
</dbReference>
<protein>
    <recommendedName>
        <fullName evidence="1">diguanylate cyclase</fullName>
        <ecNumber evidence="1">2.7.7.65</ecNumber>
    </recommendedName>
</protein>
<dbReference type="InterPro" id="IPR000160">
    <property type="entry name" value="GGDEF_dom"/>
</dbReference>
<dbReference type="InterPro" id="IPR029787">
    <property type="entry name" value="Nucleotide_cyclase"/>
</dbReference>
<proteinExistence type="predicted"/>
<comment type="caution">
    <text evidence="5">The sequence shown here is derived from an EMBL/GenBank/DDBJ whole genome shotgun (WGS) entry which is preliminary data.</text>
</comment>
<dbReference type="CDD" id="cd01949">
    <property type="entry name" value="GGDEF"/>
    <property type="match status" value="1"/>
</dbReference>
<dbReference type="PANTHER" id="PTHR45138:SF9">
    <property type="entry name" value="DIGUANYLATE CYCLASE DGCM-RELATED"/>
    <property type="match status" value="1"/>
</dbReference>
<evidence type="ECO:0000259" key="4">
    <source>
        <dbReference type="PROSITE" id="PS50887"/>
    </source>
</evidence>
<organism evidence="5 6">
    <name type="scientific">Thiorhodococcus fuscus</name>
    <dbReference type="NCBI Taxonomy" id="527200"/>
    <lineage>
        <taxon>Bacteria</taxon>
        <taxon>Pseudomonadati</taxon>
        <taxon>Pseudomonadota</taxon>
        <taxon>Gammaproteobacteria</taxon>
        <taxon>Chromatiales</taxon>
        <taxon>Chromatiaceae</taxon>
        <taxon>Thiorhodococcus</taxon>
    </lineage>
</organism>
<evidence type="ECO:0000256" key="1">
    <source>
        <dbReference type="ARBA" id="ARBA00012528"/>
    </source>
</evidence>
<evidence type="ECO:0000256" key="2">
    <source>
        <dbReference type="ARBA" id="ARBA00034247"/>
    </source>
</evidence>
<dbReference type="InterPro" id="IPR050469">
    <property type="entry name" value="Diguanylate_Cyclase"/>
</dbReference>
<feature type="domain" description="GGDEF" evidence="4">
    <location>
        <begin position="144"/>
        <end position="276"/>
    </location>
</feature>
<dbReference type="Pfam" id="PF00990">
    <property type="entry name" value="GGDEF"/>
    <property type="match status" value="1"/>
</dbReference>
<dbReference type="RefSeq" id="WP_386024736.1">
    <property type="nucleotide sequence ID" value="NZ_JBHUHX010000013.1"/>
</dbReference>